<evidence type="ECO:0000313" key="3">
    <source>
        <dbReference type="Proteomes" id="UP001157134"/>
    </source>
</evidence>
<evidence type="ECO:0000313" key="2">
    <source>
        <dbReference type="EMBL" id="GLX83949.1"/>
    </source>
</evidence>
<dbReference type="InterPro" id="IPR029058">
    <property type="entry name" value="AB_hydrolase_fold"/>
</dbReference>
<keyword evidence="1" id="KW-0732">Signal</keyword>
<reference evidence="2 3" key="1">
    <citation type="submission" date="2023-03" db="EMBL/GenBank/DDBJ databases">
        <title>Thalassotalea loyana LMG 22536T draft genome sequence.</title>
        <authorList>
            <person name="Sawabe T."/>
        </authorList>
    </citation>
    <scope>NUCLEOTIDE SEQUENCE [LARGE SCALE GENOMIC DNA]</scope>
    <source>
        <strain evidence="2 3">LMG 22536</strain>
    </source>
</reference>
<feature type="signal peptide" evidence="1">
    <location>
        <begin position="1"/>
        <end position="20"/>
    </location>
</feature>
<dbReference type="SUPFAM" id="SSF53474">
    <property type="entry name" value="alpha/beta-Hydrolases"/>
    <property type="match status" value="1"/>
</dbReference>
<organism evidence="2 3">
    <name type="scientific">Thalassotalea loyana</name>
    <dbReference type="NCBI Taxonomy" id="280483"/>
    <lineage>
        <taxon>Bacteria</taxon>
        <taxon>Pseudomonadati</taxon>
        <taxon>Pseudomonadota</taxon>
        <taxon>Gammaproteobacteria</taxon>
        <taxon>Alteromonadales</taxon>
        <taxon>Colwelliaceae</taxon>
        <taxon>Thalassotalea</taxon>
    </lineage>
</organism>
<sequence>MKIIASIVLCFVVWVASVDAQQVTSGRLVEITKDVPSSLAPRKVHVWLPDDYEQNGKHDVLYMHDGQMLFDAKTTWNKQDWGVDEIAGRLINEQKTRPFIVVAIDNGGTSLRHSEYFPEKPLSYLTPSFRESLYEIKRGPNTPLFGKPVHSDDYLSFIVFDLKPYIDSNFNVNTGREYTFLMGSSMGGLISLYGVLEYPNIFGGSANMSTHWPGIFPKNIGDVNPVSGAFFSYIADHLPKPNQHKIYFDYGDKTLDAFYPPLQKQVDKLFIEQGYDKEHFTSDFYPGALHDEVSWQKRLDQPLLFLFGKEK</sequence>
<feature type="chain" id="PRO_5047087140" evidence="1">
    <location>
        <begin position="21"/>
        <end position="311"/>
    </location>
</feature>
<gene>
    <name evidence="2" type="ORF">tloyanaT_02010</name>
</gene>
<dbReference type="PANTHER" id="PTHR48098:SF6">
    <property type="entry name" value="FERRI-BACILLIBACTIN ESTERASE BESA"/>
    <property type="match status" value="1"/>
</dbReference>
<dbReference type="Pfam" id="PF00756">
    <property type="entry name" value="Esterase"/>
    <property type="match status" value="2"/>
</dbReference>
<dbReference type="PANTHER" id="PTHR48098">
    <property type="entry name" value="ENTEROCHELIN ESTERASE-RELATED"/>
    <property type="match status" value="1"/>
</dbReference>
<protein>
    <submittedName>
        <fullName evidence="2">Esterase</fullName>
    </submittedName>
</protein>
<dbReference type="Gene3D" id="3.40.50.1820">
    <property type="entry name" value="alpha/beta hydrolase"/>
    <property type="match status" value="1"/>
</dbReference>
<dbReference type="InterPro" id="IPR050583">
    <property type="entry name" value="Mycobacterial_A85_antigen"/>
</dbReference>
<dbReference type="EMBL" id="BSSV01000001">
    <property type="protein sequence ID" value="GLX83949.1"/>
    <property type="molecule type" value="Genomic_DNA"/>
</dbReference>
<comment type="caution">
    <text evidence="2">The sequence shown here is derived from an EMBL/GenBank/DDBJ whole genome shotgun (WGS) entry which is preliminary data.</text>
</comment>
<keyword evidence="3" id="KW-1185">Reference proteome</keyword>
<name>A0ABQ6H8T7_9GAMM</name>
<accession>A0ABQ6H8T7</accession>
<evidence type="ECO:0000256" key="1">
    <source>
        <dbReference type="SAM" id="SignalP"/>
    </source>
</evidence>
<dbReference type="InterPro" id="IPR000801">
    <property type="entry name" value="Esterase-like"/>
</dbReference>
<proteinExistence type="predicted"/>
<dbReference type="RefSeq" id="WP_284295497.1">
    <property type="nucleotide sequence ID" value="NZ_BSSV01000001.1"/>
</dbReference>
<dbReference type="Proteomes" id="UP001157134">
    <property type="component" value="Unassembled WGS sequence"/>
</dbReference>